<evidence type="ECO:0000256" key="1">
    <source>
        <dbReference type="SAM" id="MobiDB-lite"/>
    </source>
</evidence>
<protein>
    <submittedName>
        <fullName evidence="2">Benenodin family lasso peptide</fullName>
    </submittedName>
</protein>
<gene>
    <name evidence="2" type="ORF">LXT12_13610</name>
</gene>
<dbReference type="NCBIfam" id="NF033522">
    <property type="entry name" value="lasso_benenodin"/>
    <property type="match status" value="1"/>
</dbReference>
<reference evidence="2 3" key="1">
    <citation type="submission" date="2021-12" db="EMBL/GenBank/DDBJ databases">
        <title>Genome seq of p7.</title>
        <authorList>
            <person name="Seo T."/>
        </authorList>
    </citation>
    <scope>NUCLEOTIDE SEQUENCE [LARGE SCALE GENOMIC DNA]</scope>
    <source>
        <strain evidence="2 3">P7</strain>
    </source>
</reference>
<dbReference type="InterPro" id="IPR049805">
    <property type="entry name" value="Lasso_benenodin"/>
</dbReference>
<organism evidence="2 3">
    <name type="scientific">Pelomonas caseinilytica</name>
    <dbReference type="NCBI Taxonomy" id="2906763"/>
    <lineage>
        <taxon>Bacteria</taxon>
        <taxon>Pseudomonadati</taxon>
        <taxon>Pseudomonadota</taxon>
        <taxon>Betaproteobacteria</taxon>
        <taxon>Burkholderiales</taxon>
        <taxon>Sphaerotilaceae</taxon>
        <taxon>Roseateles</taxon>
    </lineage>
</organism>
<sequence>MNEAPQLELVDLGDAKEETKGRPDLPKPEENQVALFKEI</sequence>
<dbReference type="EMBL" id="JAJTWT010000005">
    <property type="protein sequence ID" value="MCE4538289.1"/>
    <property type="molecule type" value="Genomic_DNA"/>
</dbReference>
<dbReference type="RefSeq" id="WP_233392729.1">
    <property type="nucleotide sequence ID" value="NZ_JAJTWT010000005.1"/>
</dbReference>
<evidence type="ECO:0000313" key="2">
    <source>
        <dbReference type="EMBL" id="MCE4538289.1"/>
    </source>
</evidence>
<comment type="caution">
    <text evidence="2">The sequence shown here is derived from an EMBL/GenBank/DDBJ whole genome shotgun (WGS) entry which is preliminary data.</text>
</comment>
<proteinExistence type="predicted"/>
<feature type="compositionally biased region" description="Basic and acidic residues" evidence="1">
    <location>
        <begin position="13"/>
        <end position="30"/>
    </location>
</feature>
<dbReference type="Proteomes" id="UP001201463">
    <property type="component" value="Unassembled WGS sequence"/>
</dbReference>
<accession>A0ABS8XI96</accession>
<feature type="region of interest" description="Disordered" evidence="1">
    <location>
        <begin position="1"/>
        <end position="39"/>
    </location>
</feature>
<name>A0ABS8XI96_9BURK</name>
<evidence type="ECO:0000313" key="3">
    <source>
        <dbReference type="Proteomes" id="UP001201463"/>
    </source>
</evidence>
<keyword evidence="3" id="KW-1185">Reference proteome</keyword>